<proteinExistence type="predicted"/>
<name>A0A2P2N5I9_RHIMU</name>
<evidence type="ECO:0000313" key="1">
    <source>
        <dbReference type="EMBL" id="MBX37666.1"/>
    </source>
</evidence>
<reference evidence="1" key="1">
    <citation type="submission" date="2018-02" db="EMBL/GenBank/DDBJ databases">
        <title>Rhizophora mucronata_Transcriptome.</title>
        <authorList>
            <person name="Meera S.P."/>
            <person name="Sreeshan A."/>
            <person name="Augustine A."/>
        </authorList>
    </citation>
    <scope>NUCLEOTIDE SEQUENCE</scope>
    <source>
        <tissue evidence="1">Leaf</tissue>
    </source>
</reference>
<accession>A0A2P2N5I9</accession>
<sequence length="29" mass="3401">MCIFFLSKQTRKEGKKTTENSHFSALHCQ</sequence>
<dbReference type="EMBL" id="GGEC01057182">
    <property type="protein sequence ID" value="MBX37666.1"/>
    <property type="molecule type" value="Transcribed_RNA"/>
</dbReference>
<organism evidence="1">
    <name type="scientific">Rhizophora mucronata</name>
    <name type="common">Asiatic mangrove</name>
    <dbReference type="NCBI Taxonomy" id="61149"/>
    <lineage>
        <taxon>Eukaryota</taxon>
        <taxon>Viridiplantae</taxon>
        <taxon>Streptophyta</taxon>
        <taxon>Embryophyta</taxon>
        <taxon>Tracheophyta</taxon>
        <taxon>Spermatophyta</taxon>
        <taxon>Magnoliopsida</taxon>
        <taxon>eudicotyledons</taxon>
        <taxon>Gunneridae</taxon>
        <taxon>Pentapetalae</taxon>
        <taxon>rosids</taxon>
        <taxon>fabids</taxon>
        <taxon>Malpighiales</taxon>
        <taxon>Rhizophoraceae</taxon>
        <taxon>Rhizophora</taxon>
    </lineage>
</organism>
<dbReference type="AlphaFoldDB" id="A0A2P2N5I9"/>
<protein>
    <submittedName>
        <fullName evidence="1">Uncharacterized protein</fullName>
    </submittedName>
</protein>